<proteinExistence type="inferred from homology"/>
<feature type="domain" description="Aminotransferase class V" evidence="12">
    <location>
        <begin position="3"/>
        <end position="361"/>
    </location>
</feature>
<accession>A0A419S886</accession>
<dbReference type="GO" id="GO:0051536">
    <property type="term" value="F:iron-sulfur cluster binding"/>
    <property type="evidence" value="ECO:0007669"/>
    <property type="project" value="UniProtKB-KW"/>
</dbReference>
<name>A0A419S886_9SPHI</name>
<evidence type="ECO:0000313" key="14">
    <source>
        <dbReference type="Proteomes" id="UP000283433"/>
    </source>
</evidence>
<evidence type="ECO:0000256" key="6">
    <source>
        <dbReference type="ARBA" id="ARBA00022723"/>
    </source>
</evidence>
<dbReference type="GO" id="GO:0046872">
    <property type="term" value="F:metal ion binding"/>
    <property type="evidence" value="ECO:0007669"/>
    <property type="project" value="UniProtKB-KW"/>
</dbReference>
<gene>
    <name evidence="13" type="ORF">BCY91_16695</name>
</gene>
<evidence type="ECO:0000256" key="10">
    <source>
        <dbReference type="ARBA" id="ARBA00050776"/>
    </source>
</evidence>
<dbReference type="InterPro" id="IPR015421">
    <property type="entry name" value="PyrdxlP-dep_Trfase_major"/>
</dbReference>
<evidence type="ECO:0000259" key="12">
    <source>
        <dbReference type="Pfam" id="PF00266"/>
    </source>
</evidence>
<dbReference type="AlphaFoldDB" id="A0A419S886"/>
<dbReference type="FunFam" id="3.40.640.10:FF:000084">
    <property type="entry name" value="IscS-like cysteine desulfurase"/>
    <property type="match status" value="1"/>
</dbReference>
<dbReference type="Gene3D" id="3.40.640.10">
    <property type="entry name" value="Type I PLP-dependent aspartate aminotransferase-like (Major domain)"/>
    <property type="match status" value="1"/>
</dbReference>
<keyword evidence="6" id="KW-0479">Metal-binding</keyword>
<dbReference type="SUPFAM" id="SSF53383">
    <property type="entry name" value="PLP-dependent transferases"/>
    <property type="match status" value="1"/>
</dbReference>
<dbReference type="OrthoDB" id="9804366at2"/>
<evidence type="ECO:0000256" key="4">
    <source>
        <dbReference type="ARBA" id="ARBA00012239"/>
    </source>
</evidence>
<comment type="similarity">
    <text evidence="3">Belongs to the class-V pyridoxal-phosphate-dependent aminotransferase family. NifS/IscS subfamily.</text>
</comment>
<keyword evidence="5" id="KW-0808">Transferase</keyword>
<evidence type="ECO:0000256" key="5">
    <source>
        <dbReference type="ARBA" id="ARBA00022679"/>
    </source>
</evidence>
<dbReference type="PANTHER" id="PTHR11601">
    <property type="entry name" value="CYSTEINE DESULFURYLASE FAMILY MEMBER"/>
    <property type="match status" value="1"/>
</dbReference>
<evidence type="ECO:0000256" key="2">
    <source>
        <dbReference type="ARBA" id="ARBA00003120"/>
    </source>
</evidence>
<dbReference type="PANTHER" id="PTHR11601:SF34">
    <property type="entry name" value="CYSTEINE DESULFURASE"/>
    <property type="match status" value="1"/>
</dbReference>
<dbReference type="InterPro" id="IPR000192">
    <property type="entry name" value="Aminotrans_V_dom"/>
</dbReference>
<comment type="cofactor">
    <cofactor evidence="1 11">
        <name>pyridoxal 5'-phosphate</name>
        <dbReference type="ChEBI" id="CHEBI:597326"/>
    </cofactor>
</comment>
<dbReference type="PROSITE" id="PS00595">
    <property type="entry name" value="AA_TRANSFER_CLASS_5"/>
    <property type="match status" value="1"/>
</dbReference>
<keyword evidence="14" id="KW-1185">Reference proteome</keyword>
<dbReference type="GO" id="GO:0031071">
    <property type="term" value="F:cysteine desulfurase activity"/>
    <property type="evidence" value="ECO:0007669"/>
    <property type="project" value="UniProtKB-EC"/>
</dbReference>
<dbReference type="RefSeq" id="WP_120181117.1">
    <property type="nucleotide sequence ID" value="NZ_MBTA01000008.1"/>
</dbReference>
<dbReference type="Pfam" id="PF00266">
    <property type="entry name" value="Aminotran_5"/>
    <property type="match status" value="1"/>
</dbReference>
<keyword evidence="8" id="KW-0408">Iron</keyword>
<evidence type="ECO:0000256" key="9">
    <source>
        <dbReference type="ARBA" id="ARBA00023014"/>
    </source>
</evidence>
<dbReference type="InterPro" id="IPR020578">
    <property type="entry name" value="Aminotrans_V_PyrdxlP_BS"/>
</dbReference>
<evidence type="ECO:0000256" key="3">
    <source>
        <dbReference type="ARBA" id="ARBA00006490"/>
    </source>
</evidence>
<comment type="function">
    <text evidence="2">Catalyzes the removal of elemental sulfur atoms from cysteine to produce alanine. Seems to participate in the biosynthesis of the nitrogenase metalloclusters by providing the inorganic sulfur required for the Fe-S core formation.</text>
</comment>
<dbReference type="Gene3D" id="1.10.260.50">
    <property type="match status" value="1"/>
</dbReference>
<evidence type="ECO:0000256" key="8">
    <source>
        <dbReference type="ARBA" id="ARBA00023004"/>
    </source>
</evidence>
<dbReference type="NCBIfam" id="NF002806">
    <property type="entry name" value="PRK02948.1"/>
    <property type="match status" value="1"/>
</dbReference>
<dbReference type="Gene3D" id="3.90.1150.10">
    <property type="entry name" value="Aspartate Aminotransferase, domain 1"/>
    <property type="match status" value="1"/>
</dbReference>
<comment type="caution">
    <text evidence="13">The sequence shown here is derived from an EMBL/GenBank/DDBJ whole genome shotgun (WGS) entry which is preliminary data.</text>
</comment>
<evidence type="ECO:0000313" key="13">
    <source>
        <dbReference type="EMBL" id="RKD17638.1"/>
    </source>
</evidence>
<reference evidence="13 14" key="1">
    <citation type="submission" date="2016-07" db="EMBL/GenBank/DDBJ databases">
        <title>Genome of Pelobium manganitolerans.</title>
        <authorList>
            <person name="Wu S."/>
            <person name="Wang G."/>
        </authorList>
    </citation>
    <scope>NUCLEOTIDE SEQUENCE [LARGE SCALE GENOMIC DNA]</scope>
    <source>
        <strain evidence="13 14">YS-25</strain>
    </source>
</reference>
<sequence>MTIYLDYNATTPIDKLVFEAMQPFLTNSFGNPSNTYDLGLKARNAVDTGRKQVAQLIHADENEVFFTGCGSEANNTVLKGVAATFENKGKHIISSAIEHPSIQEPLKFLKKIGFDITLVSVNEQGAVNAKEIENAIREDTILVSVMHSNNEVGTLQPIKEIGAICRQRNVLFHSDASQSIGKVKIDVEDLQVDFLTIAGHKLYAPKGIGALYIRKDIFIEPLIHGASQESNQRAGTENVPYVTGLGKAAELASGFLQHNTLFSLKSYFYQQLTNAFGDKIALNGDFHNSLPNTLNISFIGKSGAEILSRTPELCASTGSACHSGSKTVSPVLKAMGTDEDVAYGAIRFSIGQYTTQDELDRAVKCLKRLIE</sequence>
<keyword evidence="7" id="KW-0663">Pyridoxal phosphate</keyword>
<organism evidence="13 14">
    <name type="scientific">Pelobium manganitolerans</name>
    <dbReference type="NCBI Taxonomy" id="1842495"/>
    <lineage>
        <taxon>Bacteria</taxon>
        <taxon>Pseudomonadati</taxon>
        <taxon>Bacteroidota</taxon>
        <taxon>Sphingobacteriia</taxon>
        <taxon>Sphingobacteriales</taxon>
        <taxon>Sphingobacteriaceae</taxon>
        <taxon>Pelobium</taxon>
    </lineage>
</organism>
<evidence type="ECO:0000256" key="11">
    <source>
        <dbReference type="RuleBase" id="RU004504"/>
    </source>
</evidence>
<dbReference type="InterPro" id="IPR016454">
    <property type="entry name" value="Cysteine_dSase"/>
</dbReference>
<dbReference type="EC" id="2.8.1.7" evidence="4"/>
<dbReference type="Proteomes" id="UP000283433">
    <property type="component" value="Unassembled WGS sequence"/>
</dbReference>
<dbReference type="InterPro" id="IPR015424">
    <property type="entry name" value="PyrdxlP-dep_Trfase"/>
</dbReference>
<dbReference type="EMBL" id="MBTA01000008">
    <property type="protein sequence ID" value="RKD17638.1"/>
    <property type="molecule type" value="Genomic_DNA"/>
</dbReference>
<evidence type="ECO:0000256" key="1">
    <source>
        <dbReference type="ARBA" id="ARBA00001933"/>
    </source>
</evidence>
<keyword evidence="9" id="KW-0411">Iron-sulfur</keyword>
<dbReference type="InterPro" id="IPR015422">
    <property type="entry name" value="PyrdxlP-dep_Trfase_small"/>
</dbReference>
<protein>
    <recommendedName>
        <fullName evidence="4">cysteine desulfurase</fullName>
        <ecNumber evidence="4">2.8.1.7</ecNumber>
    </recommendedName>
</protein>
<dbReference type="PIRSF" id="PIRSF005572">
    <property type="entry name" value="NifS"/>
    <property type="match status" value="1"/>
</dbReference>
<comment type="catalytic activity">
    <reaction evidence="10">
        <text>(sulfur carrier)-H + L-cysteine = (sulfur carrier)-SH + L-alanine</text>
        <dbReference type="Rhea" id="RHEA:43892"/>
        <dbReference type="Rhea" id="RHEA-COMP:14737"/>
        <dbReference type="Rhea" id="RHEA-COMP:14739"/>
        <dbReference type="ChEBI" id="CHEBI:29917"/>
        <dbReference type="ChEBI" id="CHEBI:35235"/>
        <dbReference type="ChEBI" id="CHEBI:57972"/>
        <dbReference type="ChEBI" id="CHEBI:64428"/>
        <dbReference type="EC" id="2.8.1.7"/>
    </reaction>
</comment>
<evidence type="ECO:0000256" key="7">
    <source>
        <dbReference type="ARBA" id="ARBA00022898"/>
    </source>
</evidence>